<dbReference type="InterPro" id="IPR010432">
    <property type="entry name" value="RDD"/>
</dbReference>
<comment type="subcellular location">
    <subcellularLocation>
        <location evidence="1">Membrane</location>
        <topology evidence="1">Multi-pass membrane protein</topology>
    </subcellularLocation>
</comment>
<evidence type="ECO:0000256" key="4">
    <source>
        <dbReference type="ARBA" id="ARBA00023136"/>
    </source>
</evidence>
<dbReference type="Proteomes" id="UP001501057">
    <property type="component" value="Unassembled WGS sequence"/>
</dbReference>
<gene>
    <name evidence="7" type="ORF">GCM10009710_09950</name>
</gene>
<feature type="transmembrane region" description="Helical" evidence="5">
    <location>
        <begin position="65"/>
        <end position="88"/>
    </location>
</feature>
<evidence type="ECO:0000259" key="6">
    <source>
        <dbReference type="Pfam" id="PF06271"/>
    </source>
</evidence>
<reference evidence="7 8" key="1">
    <citation type="journal article" date="2019" name="Int. J. Syst. Evol. Microbiol.">
        <title>The Global Catalogue of Microorganisms (GCM) 10K type strain sequencing project: providing services to taxonomists for standard genome sequencing and annotation.</title>
        <authorList>
            <consortium name="The Broad Institute Genomics Platform"/>
            <consortium name="The Broad Institute Genome Sequencing Center for Infectious Disease"/>
            <person name="Wu L."/>
            <person name="Ma J."/>
        </authorList>
    </citation>
    <scope>NUCLEOTIDE SEQUENCE [LARGE SCALE GENOMIC DNA]</scope>
    <source>
        <strain evidence="7 8">JCM 13518</strain>
    </source>
</reference>
<sequence length="240" mass="25718">MSDGSNGTSDLADDLEAEAEAPPLTLRQRRRDALLQDALVFCTVFSVGALGYAIATLVLDEAETFWSVSLSDGLILSGLVLAELFLLWNNGIRQGVRGHSIGKHRVGIQVVDTRTGRPVGWLRGLWRGLVVAGLLDLALAVIPVGLPTVLRRLTPEAWHVGAFAYVAVLVLLLPLLLPTDRGLADRLSGTTVVDSIDTTTPSHRSALLVVDALGVVGVLAVFVLYLSFLWPLIGQMPGLW</sequence>
<feature type="transmembrane region" description="Helical" evidence="5">
    <location>
        <begin position="124"/>
        <end position="146"/>
    </location>
</feature>
<feature type="transmembrane region" description="Helical" evidence="5">
    <location>
        <begin position="158"/>
        <end position="177"/>
    </location>
</feature>
<protein>
    <recommendedName>
        <fullName evidence="6">RDD domain-containing protein</fullName>
    </recommendedName>
</protein>
<comment type="caution">
    <text evidence="7">The sequence shown here is derived from an EMBL/GenBank/DDBJ whole genome shotgun (WGS) entry which is preliminary data.</text>
</comment>
<dbReference type="Pfam" id="PF06271">
    <property type="entry name" value="RDD"/>
    <property type="match status" value="1"/>
</dbReference>
<evidence type="ECO:0000256" key="3">
    <source>
        <dbReference type="ARBA" id="ARBA00022989"/>
    </source>
</evidence>
<feature type="transmembrane region" description="Helical" evidence="5">
    <location>
        <begin position="206"/>
        <end position="233"/>
    </location>
</feature>
<keyword evidence="2 5" id="KW-0812">Transmembrane</keyword>
<accession>A0ABN2JLG5</accession>
<keyword evidence="3 5" id="KW-1133">Transmembrane helix</keyword>
<evidence type="ECO:0000256" key="2">
    <source>
        <dbReference type="ARBA" id="ARBA00022692"/>
    </source>
</evidence>
<evidence type="ECO:0000313" key="7">
    <source>
        <dbReference type="EMBL" id="GAA1731303.1"/>
    </source>
</evidence>
<proteinExistence type="predicted"/>
<evidence type="ECO:0000256" key="5">
    <source>
        <dbReference type="SAM" id="Phobius"/>
    </source>
</evidence>
<name>A0ABN2JLG5_9ACTN</name>
<keyword evidence="8" id="KW-1185">Reference proteome</keyword>
<feature type="transmembrane region" description="Helical" evidence="5">
    <location>
        <begin position="38"/>
        <end position="59"/>
    </location>
</feature>
<dbReference type="EMBL" id="BAAAME010000002">
    <property type="protein sequence ID" value="GAA1731303.1"/>
    <property type="molecule type" value="Genomic_DNA"/>
</dbReference>
<dbReference type="RefSeq" id="WP_344198366.1">
    <property type="nucleotide sequence ID" value="NZ_BAAAME010000002.1"/>
</dbReference>
<keyword evidence="4 5" id="KW-0472">Membrane</keyword>
<evidence type="ECO:0000313" key="8">
    <source>
        <dbReference type="Proteomes" id="UP001501057"/>
    </source>
</evidence>
<feature type="domain" description="RDD" evidence="6">
    <location>
        <begin position="30"/>
        <end position="188"/>
    </location>
</feature>
<organism evidence="7 8">
    <name type="scientific">Aeromicrobium alkaliterrae</name>
    <dbReference type="NCBI Taxonomy" id="302168"/>
    <lineage>
        <taxon>Bacteria</taxon>
        <taxon>Bacillati</taxon>
        <taxon>Actinomycetota</taxon>
        <taxon>Actinomycetes</taxon>
        <taxon>Propionibacteriales</taxon>
        <taxon>Nocardioidaceae</taxon>
        <taxon>Aeromicrobium</taxon>
    </lineage>
</organism>
<evidence type="ECO:0000256" key="1">
    <source>
        <dbReference type="ARBA" id="ARBA00004141"/>
    </source>
</evidence>